<dbReference type="PROSITE" id="PS50144">
    <property type="entry name" value="MATH"/>
    <property type="match status" value="1"/>
</dbReference>
<dbReference type="EMBL" id="SWLB01000190">
    <property type="protein sequence ID" value="KAF3319919.1"/>
    <property type="molecule type" value="Genomic_DNA"/>
</dbReference>
<dbReference type="Pfam" id="PF22486">
    <property type="entry name" value="MATH_2"/>
    <property type="match status" value="1"/>
</dbReference>
<protein>
    <submittedName>
        <fullName evidence="2">BTB/POZ and MATH domain-containing protein 3-like protein</fullName>
    </submittedName>
</protein>
<dbReference type="Gene3D" id="2.60.210.10">
    <property type="entry name" value="Apoptosis, Tumor Necrosis Factor Receptor Associated Protein 2, Chain A"/>
    <property type="match status" value="1"/>
</dbReference>
<sequence>MSSTLQTTACVRGMEKVTSTHMFKIMGYSLDKHIGKGKFLESTIFDVEGNYWSIQYYPNGCLAAEDDDISIFICLKIKLECVKAQYNFTILD</sequence>
<dbReference type="InterPro" id="IPR045005">
    <property type="entry name" value="BPM1-6"/>
</dbReference>
<organism evidence="2 3">
    <name type="scientific">Carex littledalei</name>
    <dbReference type="NCBI Taxonomy" id="544730"/>
    <lineage>
        <taxon>Eukaryota</taxon>
        <taxon>Viridiplantae</taxon>
        <taxon>Streptophyta</taxon>
        <taxon>Embryophyta</taxon>
        <taxon>Tracheophyta</taxon>
        <taxon>Spermatophyta</taxon>
        <taxon>Magnoliopsida</taxon>
        <taxon>Liliopsida</taxon>
        <taxon>Poales</taxon>
        <taxon>Cyperaceae</taxon>
        <taxon>Cyperoideae</taxon>
        <taxon>Cariceae</taxon>
        <taxon>Carex</taxon>
        <taxon>Carex subgen. Euthyceras</taxon>
    </lineage>
</organism>
<feature type="domain" description="MATH" evidence="1">
    <location>
        <begin position="18"/>
        <end position="92"/>
    </location>
</feature>
<reference evidence="2" key="1">
    <citation type="submission" date="2020-01" db="EMBL/GenBank/DDBJ databases">
        <title>Genome sequence of Kobresia littledalei, the first chromosome-level genome in the family Cyperaceae.</title>
        <authorList>
            <person name="Qu G."/>
        </authorList>
    </citation>
    <scope>NUCLEOTIDE SEQUENCE</scope>
    <source>
        <strain evidence="2">C.B.Clarke</strain>
        <tissue evidence="2">Leaf</tissue>
    </source>
</reference>
<comment type="caution">
    <text evidence="2">The sequence shown here is derived from an EMBL/GenBank/DDBJ whole genome shotgun (WGS) entry which is preliminary data.</text>
</comment>
<evidence type="ECO:0000259" key="1">
    <source>
        <dbReference type="PROSITE" id="PS50144"/>
    </source>
</evidence>
<dbReference type="PANTHER" id="PTHR26379:SF187">
    <property type="entry name" value="OS07G0655300 PROTEIN"/>
    <property type="match status" value="1"/>
</dbReference>
<accession>A0A833VCQ4</accession>
<name>A0A833VCQ4_9POAL</name>
<dbReference type="InterPro" id="IPR008974">
    <property type="entry name" value="TRAF-like"/>
</dbReference>
<dbReference type="GO" id="GO:0016567">
    <property type="term" value="P:protein ubiquitination"/>
    <property type="evidence" value="ECO:0007669"/>
    <property type="project" value="InterPro"/>
</dbReference>
<proteinExistence type="predicted"/>
<dbReference type="SUPFAM" id="SSF49599">
    <property type="entry name" value="TRAF domain-like"/>
    <property type="match status" value="1"/>
</dbReference>
<dbReference type="AlphaFoldDB" id="A0A833VCQ4"/>
<keyword evidence="3" id="KW-1185">Reference proteome</keyword>
<evidence type="ECO:0000313" key="3">
    <source>
        <dbReference type="Proteomes" id="UP000623129"/>
    </source>
</evidence>
<dbReference type="InterPro" id="IPR002083">
    <property type="entry name" value="MATH/TRAF_dom"/>
</dbReference>
<dbReference type="Proteomes" id="UP000623129">
    <property type="component" value="Unassembled WGS sequence"/>
</dbReference>
<dbReference type="OrthoDB" id="688873at2759"/>
<dbReference type="CDD" id="cd00121">
    <property type="entry name" value="MATH"/>
    <property type="match status" value="1"/>
</dbReference>
<evidence type="ECO:0000313" key="2">
    <source>
        <dbReference type="EMBL" id="KAF3319919.1"/>
    </source>
</evidence>
<dbReference type="PANTHER" id="PTHR26379">
    <property type="entry name" value="BTB/POZ AND MATH DOMAIN-CONTAINING PROTEIN 1"/>
    <property type="match status" value="1"/>
</dbReference>
<gene>
    <name evidence="2" type="ORF">FCM35_KLT21818</name>
</gene>